<comment type="caution">
    <text evidence="1">Lacks conserved residue(s) required for the propagation of feature annotation.</text>
</comment>
<comment type="miscellaneous">
    <text evidence="1">Reaction mechanism of ThiL seems to utilize a direct, inline transfer of the gamma-phosphate of ATP to TMP rather than a phosphorylated enzyme intermediate.</text>
</comment>
<comment type="similarity">
    <text evidence="1">Belongs to the thiamine-monophosphate kinase family.</text>
</comment>
<feature type="binding site" evidence="1">
    <location>
        <position position="212"/>
    </location>
    <ligand>
        <name>Mg(2+)</name>
        <dbReference type="ChEBI" id="CHEBI:18420"/>
        <label>3</label>
    </ligand>
</feature>
<keyword evidence="1" id="KW-0808">Transferase</keyword>
<dbReference type="GO" id="GO:0000287">
    <property type="term" value="F:magnesium ion binding"/>
    <property type="evidence" value="ECO:0007669"/>
    <property type="project" value="UniProtKB-UniRule"/>
</dbReference>
<feature type="binding site" evidence="1">
    <location>
        <position position="311"/>
    </location>
    <ligand>
        <name>substrate</name>
    </ligand>
</feature>
<comment type="pathway">
    <text evidence="1">Cofactor biosynthesis; thiamine diphosphate biosynthesis; thiamine diphosphate from thiamine phosphate: step 1/1.</text>
</comment>
<dbReference type="EMBL" id="BOPH01000060">
    <property type="protein sequence ID" value="GIJ69301.1"/>
    <property type="molecule type" value="Genomic_DNA"/>
</dbReference>
<dbReference type="NCBIfam" id="TIGR01379">
    <property type="entry name" value="thiL"/>
    <property type="match status" value="1"/>
</dbReference>
<sequence length="315" mass="32200">MTVAKAGEFGLIARITRRLPPGPSTLLGPGDDAALVAVPDRRVVVSTDVLVDGRHFRRDWSTAEDVGHRAAAANLADIAAMGAVPTALVVALCTPPDLPIAWAEELADGLGAEAASAGAAVVGGDISASPTLTIAVTALGDLDGRAPVTRSGARPGDLVAVAGRLGHAAAGYTVLCRGFRTPKILVDAHRRPEVPYRAGPEAALLGATAMIDVSDGLLADLGHIATASGVAIDLRRETFPLPGQMRDAAAALGVDPYTWLLSGGDDHALAATFPAGTELPDRWLVVGQVRDSAAVEVTVDGRAFGDGSGGWDHFR</sequence>
<dbReference type="Gene3D" id="3.30.1330.10">
    <property type="entry name" value="PurM-like, N-terminal domain"/>
    <property type="match status" value="1"/>
</dbReference>
<dbReference type="PIRSF" id="PIRSF005303">
    <property type="entry name" value="Thiam_monoph_kin"/>
    <property type="match status" value="1"/>
</dbReference>
<gene>
    <name evidence="1 3" type="primary">thiL</name>
    <name evidence="3" type="ORF">Voc01_042180</name>
</gene>
<keyword evidence="1" id="KW-0479">Metal-binding</keyword>
<dbReference type="Proteomes" id="UP000635606">
    <property type="component" value="Unassembled WGS sequence"/>
</dbReference>
<feature type="binding site" evidence="1">
    <location>
        <position position="48"/>
    </location>
    <ligand>
        <name>Mg(2+)</name>
        <dbReference type="ChEBI" id="CHEBI:18420"/>
        <label>1</label>
    </ligand>
</feature>
<dbReference type="SUPFAM" id="SSF55326">
    <property type="entry name" value="PurM N-terminal domain-like"/>
    <property type="match status" value="1"/>
</dbReference>
<dbReference type="NCBIfam" id="NF004351">
    <property type="entry name" value="PRK05731.1-4"/>
    <property type="match status" value="1"/>
</dbReference>
<feature type="binding site" evidence="1">
    <location>
        <begin position="124"/>
        <end position="125"/>
    </location>
    <ligand>
        <name>ATP</name>
        <dbReference type="ChEBI" id="CHEBI:30616"/>
    </ligand>
</feature>
<feature type="binding site" evidence="1">
    <location>
        <position position="150"/>
    </location>
    <ligand>
        <name>ATP</name>
        <dbReference type="ChEBI" id="CHEBI:30616"/>
    </ligand>
</feature>
<comment type="catalytic activity">
    <reaction evidence="1">
        <text>thiamine phosphate + ATP = thiamine diphosphate + ADP</text>
        <dbReference type="Rhea" id="RHEA:15913"/>
        <dbReference type="ChEBI" id="CHEBI:30616"/>
        <dbReference type="ChEBI" id="CHEBI:37575"/>
        <dbReference type="ChEBI" id="CHEBI:58937"/>
        <dbReference type="ChEBI" id="CHEBI:456216"/>
        <dbReference type="EC" id="2.7.4.16"/>
    </reaction>
</comment>
<dbReference type="Gene3D" id="3.90.650.10">
    <property type="entry name" value="PurM-like C-terminal domain"/>
    <property type="match status" value="1"/>
</dbReference>
<dbReference type="InterPro" id="IPR036676">
    <property type="entry name" value="PurM-like_C_sf"/>
</dbReference>
<dbReference type="PANTHER" id="PTHR30270:SF0">
    <property type="entry name" value="THIAMINE-MONOPHOSPHATE KINASE"/>
    <property type="match status" value="1"/>
</dbReference>
<comment type="function">
    <text evidence="1">Catalyzes the ATP-dependent phosphorylation of thiamine-monophosphate (TMP) to form thiamine-pyrophosphate (TPP), the active form of vitamin B1.</text>
</comment>
<name>A0A8J3ZTC1_9ACTN</name>
<dbReference type="HAMAP" id="MF_02128">
    <property type="entry name" value="TMP_kinase"/>
    <property type="match status" value="1"/>
</dbReference>
<dbReference type="GO" id="GO:0009228">
    <property type="term" value="P:thiamine biosynthetic process"/>
    <property type="evidence" value="ECO:0007669"/>
    <property type="project" value="UniProtKB-KW"/>
</dbReference>
<feature type="binding site" evidence="1">
    <location>
        <position position="47"/>
    </location>
    <ligand>
        <name>Mg(2+)</name>
        <dbReference type="ChEBI" id="CHEBI:18420"/>
        <label>1</label>
    </ligand>
</feature>
<feature type="binding site" evidence="1">
    <location>
        <position position="55"/>
    </location>
    <ligand>
        <name>substrate</name>
    </ligand>
</feature>
<dbReference type="CDD" id="cd02194">
    <property type="entry name" value="ThiL"/>
    <property type="match status" value="1"/>
</dbReference>
<dbReference type="GO" id="GO:0005524">
    <property type="term" value="F:ATP binding"/>
    <property type="evidence" value="ECO:0007669"/>
    <property type="project" value="UniProtKB-UniRule"/>
</dbReference>
<feature type="binding site" evidence="1">
    <location>
        <position position="48"/>
    </location>
    <ligand>
        <name>Mg(2+)</name>
        <dbReference type="ChEBI" id="CHEBI:18420"/>
        <label>2</label>
    </ligand>
</feature>
<keyword evidence="1" id="KW-0067">ATP-binding</keyword>
<evidence type="ECO:0000313" key="3">
    <source>
        <dbReference type="EMBL" id="GIJ69301.1"/>
    </source>
</evidence>
<reference evidence="3" key="1">
    <citation type="submission" date="2021-01" db="EMBL/GenBank/DDBJ databases">
        <title>Whole genome shotgun sequence of Virgisporangium ochraceum NBRC 16418.</title>
        <authorList>
            <person name="Komaki H."/>
            <person name="Tamura T."/>
        </authorList>
    </citation>
    <scope>NUCLEOTIDE SEQUENCE</scope>
    <source>
        <strain evidence="3">NBRC 16418</strain>
    </source>
</reference>
<feature type="binding site" evidence="1">
    <location>
        <position position="77"/>
    </location>
    <ligand>
        <name>Mg(2+)</name>
        <dbReference type="ChEBI" id="CHEBI:18420"/>
        <label>2</label>
    </ligand>
</feature>
<evidence type="ECO:0000259" key="2">
    <source>
        <dbReference type="Pfam" id="PF00586"/>
    </source>
</evidence>
<protein>
    <recommendedName>
        <fullName evidence="1">Thiamine-monophosphate kinase</fullName>
        <shortName evidence="1">TMP kinase</shortName>
        <shortName evidence="1">Thiamine-phosphate kinase</shortName>
        <ecNumber evidence="1">2.7.4.16</ecNumber>
    </recommendedName>
</protein>
<dbReference type="PANTHER" id="PTHR30270">
    <property type="entry name" value="THIAMINE-MONOPHOSPHATE KINASE"/>
    <property type="match status" value="1"/>
</dbReference>
<feature type="binding site" evidence="1">
    <location>
        <position position="215"/>
    </location>
    <ligand>
        <name>Mg(2+)</name>
        <dbReference type="ChEBI" id="CHEBI:18420"/>
        <label>5</label>
    </ligand>
</feature>
<dbReference type="GO" id="GO:0009229">
    <property type="term" value="P:thiamine diphosphate biosynthetic process"/>
    <property type="evidence" value="ECO:0007669"/>
    <property type="project" value="UniProtKB-UniRule"/>
</dbReference>
<dbReference type="InterPro" id="IPR036921">
    <property type="entry name" value="PurM-like_N_sf"/>
</dbReference>
<keyword evidence="1" id="KW-0460">Magnesium</keyword>
<keyword evidence="4" id="KW-1185">Reference proteome</keyword>
<accession>A0A8J3ZTC1</accession>
<evidence type="ECO:0000313" key="4">
    <source>
        <dbReference type="Proteomes" id="UP000635606"/>
    </source>
</evidence>
<feature type="binding site" evidence="1">
    <location>
        <position position="125"/>
    </location>
    <ligand>
        <name>Mg(2+)</name>
        <dbReference type="ChEBI" id="CHEBI:18420"/>
        <label>1</label>
    </ligand>
</feature>
<dbReference type="UniPathway" id="UPA00060">
    <property type="reaction ID" value="UER00142"/>
</dbReference>
<dbReference type="RefSeq" id="WP_203929225.1">
    <property type="nucleotide sequence ID" value="NZ_BOPH01000060.1"/>
</dbReference>
<comment type="caution">
    <text evidence="3">The sequence shown here is derived from an EMBL/GenBank/DDBJ whole genome shotgun (WGS) entry which is preliminary data.</text>
</comment>
<organism evidence="3 4">
    <name type="scientific">Virgisporangium ochraceum</name>
    <dbReference type="NCBI Taxonomy" id="65505"/>
    <lineage>
        <taxon>Bacteria</taxon>
        <taxon>Bacillati</taxon>
        <taxon>Actinomycetota</taxon>
        <taxon>Actinomycetes</taxon>
        <taxon>Micromonosporales</taxon>
        <taxon>Micromonosporaceae</taxon>
        <taxon>Virgisporangium</taxon>
    </lineage>
</organism>
<feature type="binding site" evidence="1">
    <location>
        <position position="214"/>
    </location>
    <ligand>
        <name>ATP</name>
        <dbReference type="ChEBI" id="CHEBI:30616"/>
    </ligand>
</feature>
<feature type="domain" description="PurM-like N-terminal" evidence="2">
    <location>
        <begin position="30"/>
        <end position="140"/>
    </location>
</feature>
<keyword evidence="1" id="KW-0784">Thiamine biosynthesis</keyword>
<feature type="binding site" evidence="1">
    <location>
        <position position="77"/>
    </location>
    <ligand>
        <name>Mg(2+)</name>
        <dbReference type="ChEBI" id="CHEBI:18420"/>
        <label>3</label>
    </ligand>
</feature>
<dbReference type="InterPro" id="IPR006283">
    <property type="entry name" value="ThiL-like"/>
</dbReference>
<feature type="binding site" evidence="1">
    <location>
        <position position="77"/>
    </location>
    <ligand>
        <name>Mg(2+)</name>
        <dbReference type="ChEBI" id="CHEBI:18420"/>
        <label>4</label>
    </ligand>
</feature>
<keyword evidence="1" id="KW-0547">Nucleotide-binding</keyword>
<dbReference type="AlphaFoldDB" id="A0A8J3ZTC1"/>
<keyword evidence="1 3" id="KW-0418">Kinase</keyword>
<feature type="binding site" evidence="1">
    <location>
        <position position="32"/>
    </location>
    <ligand>
        <name>Mg(2+)</name>
        <dbReference type="ChEBI" id="CHEBI:18420"/>
        <label>3</label>
    </ligand>
</feature>
<dbReference type="EC" id="2.7.4.16" evidence="1"/>
<feature type="binding site" evidence="1">
    <location>
        <position position="32"/>
    </location>
    <ligand>
        <name>Mg(2+)</name>
        <dbReference type="ChEBI" id="CHEBI:18420"/>
        <label>4</label>
    </ligand>
</feature>
<dbReference type="Pfam" id="PF00586">
    <property type="entry name" value="AIRS"/>
    <property type="match status" value="1"/>
</dbReference>
<dbReference type="GO" id="GO:0009030">
    <property type="term" value="F:thiamine-phosphate kinase activity"/>
    <property type="evidence" value="ECO:0007669"/>
    <property type="project" value="UniProtKB-UniRule"/>
</dbReference>
<dbReference type="SUPFAM" id="SSF56042">
    <property type="entry name" value="PurM C-terminal domain-like"/>
    <property type="match status" value="1"/>
</dbReference>
<proteinExistence type="inferred from homology"/>
<evidence type="ECO:0000256" key="1">
    <source>
        <dbReference type="HAMAP-Rule" id="MF_02128"/>
    </source>
</evidence>
<feature type="binding site" evidence="1">
    <location>
        <position position="265"/>
    </location>
    <ligand>
        <name>substrate</name>
    </ligand>
</feature>
<feature type="binding site" evidence="1">
    <location>
        <position position="46"/>
    </location>
    <ligand>
        <name>Mg(2+)</name>
        <dbReference type="ChEBI" id="CHEBI:18420"/>
        <label>4</label>
    </ligand>
</feature>
<dbReference type="InterPro" id="IPR016188">
    <property type="entry name" value="PurM-like_N"/>
</dbReference>